<evidence type="ECO:0000313" key="8">
    <source>
        <dbReference type="Proteomes" id="UP001241603"/>
    </source>
</evidence>
<comment type="similarity">
    <text evidence="1 5">Belongs to the acylphosphatase family.</text>
</comment>
<dbReference type="PRINTS" id="PR00112">
    <property type="entry name" value="ACYLPHPHTASE"/>
</dbReference>
<keyword evidence="8" id="KW-1185">Reference proteome</keyword>
<dbReference type="GO" id="GO:0003998">
    <property type="term" value="F:acylphosphatase activity"/>
    <property type="evidence" value="ECO:0007669"/>
    <property type="project" value="UniProtKB-EC"/>
</dbReference>
<dbReference type="EC" id="3.6.1.7" evidence="2 4"/>
<organism evidence="7 8">
    <name type="scientific">Kaistia dalseonensis</name>
    <dbReference type="NCBI Taxonomy" id="410840"/>
    <lineage>
        <taxon>Bacteria</taxon>
        <taxon>Pseudomonadati</taxon>
        <taxon>Pseudomonadota</taxon>
        <taxon>Alphaproteobacteria</taxon>
        <taxon>Hyphomicrobiales</taxon>
        <taxon>Kaistiaceae</taxon>
        <taxon>Kaistia</taxon>
    </lineage>
</organism>
<gene>
    <name evidence="7" type="ORF">QO014_000389</name>
</gene>
<dbReference type="PROSITE" id="PS51160">
    <property type="entry name" value="ACYLPHOSPHATASE_3"/>
    <property type="match status" value="1"/>
</dbReference>
<proteinExistence type="inferred from homology"/>
<evidence type="ECO:0000256" key="3">
    <source>
        <dbReference type="ARBA" id="ARBA00047645"/>
    </source>
</evidence>
<comment type="caution">
    <text evidence="7">The sequence shown here is derived from an EMBL/GenBank/DDBJ whole genome shotgun (WGS) entry which is preliminary data.</text>
</comment>
<comment type="catalytic activity">
    <reaction evidence="3 4">
        <text>an acyl phosphate + H2O = a carboxylate + phosphate + H(+)</text>
        <dbReference type="Rhea" id="RHEA:14965"/>
        <dbReference type="ChEBI" id="CHEBI:15377"/>
        <dbReference type="ChEBI" id="CHEBI:15378"/>
        <dbReference type="ChEBI" id="CHEBI:29067"/>
        <dbReference type="ChEBI" id="CHEBI:43474"/>
        <dbReference type="ChEBI" id="CHEBI:59918"/>
        <dbReference type="EC" id="3.6.1.7"/>
    </reaction>
</comment>
<dbReference type="Gene3D" id="3.30.70.100">
    <property type="match status" value="1"/>
</dbReference>
<feature type="active site" evidence="4">
    <location>
        <position position="38"/>
    </location>
</feature>
<sequence length="93" mass="9963">MKKRSVHIVVSGAVQGIGYRAWVERQAVARGLSGWVRNRRDGTVEAIFSGDQPAVDAMVATCWQGPQHATVANVAITEDIAVEDGVFTIAPSE</sequence>
<evidence type="ECO:0000256" key="2">
    <source>
        <dbReference type="ARBA" id="ARBA00012150"/>
    </source>
</evidence>
<dbReference type="InterPro" id="IPR017968">
    <property type="entry name" value="Acylphosphatase_CS"/>
</dbReference>
<evidence type="ECO:0000256" key="4">
    <source>
        <dbReference type="PROSITE-ProRule" id="PRU00520"/>
    </source>
</evidence>
<evidence type="ECO:0000256" key="1">
    <source>
        <dbReference type="ARBA" id="ARBA00005614"/>
    </source>
</evidence>
<feature type="active site" evidence="4">
    <location>
        <position position="20"/>
    </location>
</feature>
<name>A0ABU0H3D0_9HYPH</name>
<dbReference type="InterPro" id="IPR020456">
    <property type="entry name" value="Acylphosphatase"/>
</dbReference>
<evidence type="ECO:0000313" key="7">
    <source>
        <dbReference type="EMBL" id="MDQ0436019.1"/>
    </source>
</evidence>
<dbReference type="RefSeq" id="WP_266346964.1">
    <property type="nucleotide sequence ID" value="NZ_JAPKNG010000001.1"/>
</dbReference>
<dbReference type="Pfam" id="PF00708">
    <property type="entry name" value="Acylphosphatase"/>
    <property type="match status" value="1"/>
</dbReference>
<dbReference type="EMBL" id="JAUSVO010000001">
    <property type="protein sequence ID" value="MDQ0436019.1"/>
    <property type="molecule type" value="Genomic_DNA"/>
</dbReference>
<dbReference type="InterPro" id="IPR001792">
    <property type="entry name" value="Acylphosphatase-like_dom"/>
</dbReference>
<dbReference type="PANTHER" id="PTHR47268">
    <property type="entry name" value="ACYLPHOSPHATASE"/>
    <property type="match status" value="1"/>
</dbReference>
<dbReference type="SUPFAM" id="SSF54975">
    <property type="entry name" value="Acylphosphatase/BLUF domain-like"/>
    <property type="match status" value="1"/>
</dbReference>
<dbReference type="PANTHER" id="PTHR47268:SF4">
    <property type="entry name" value="ACYLPHOSPHATASE"/>
    <property type="match status" value="1"/>
</dbReference>
<dbReference type="NCBIfam" id="NF010996">
    <property type="entry name" value="PRK14421.1"/>
    <property type="match status" value="1"/>
</dbReference>
<evidence type="ECO:0000256" key="5">
    <source>
        <dbReference type="RuleBase" id="RU004168"/>
    </source>
</evidence>
<reference evidence="7 8" key="1">
    <citation type="submission" date="2023-07" db="EMBL/GenBank/DDBJ databases">
        <title>Genomic Encyclopedia of Type Strains, Phase IV (KMG-IV): sequencing the most valuable type-strain genomes for metagenomic binning, comparative biology and taxonomic classification.</title>
        <authorList>
            <person name="Goeker M."/>
        </authorList>
    </citation>
    <scope>NUCLEOTIDE SEQUENCE [LARGE SCALE GENOMIC DNA]</scope>
    <source>
        <strain evidence="7 8">B6-8</strain>
    </source>
</reference>
<feature type="domain" description="Acylphosphatase-like" evidence="6">
    <location>
        <begin position="5"/>
        <end position="91"/>
    </location>
</feature>
<dbReference type="InterPro" id="IPR036046">
    <property type="entry name" value="Acylphosphatase-like_dom_sf"/>
</dbReference>
<protein>
    <recommendedName>
        <fullName evidence="2 4">acylphosphatase</fullName>
        <ecNumber evidence="2 4">3.6.1.7</ecNumber>
    </recommendedName>
</protein>
<dbReference type="PROSITE" id="PS00151">
    <property type="entry name" value="ACYLPHOSPHATASE_2"/>
    <property type="match status" value="1"/>
</dbReference>
<evidence type="ECO:0000259" key="6">
    <source>
        <dbReference type="PROSITE" id="PS51160"/>
    </source>
</evidence>
<keyword evidence="4 7" id="KW-0378">Hydrolase</keyword>
<accession>A0ABU0H3D0</accession>
<dbReference type="Proteomes" id="UP001241603">
    <property type="component" value="Unassembled WGS sequence"/>
</dbReference>